<gene>
    <name evidence="3" type="ORF">BIU88_09665</name>
</gene>
<reference evidence="3" key="1">
    <citation type="submission" date="2016-09" db="EMBL/GenBank/DDBJ databases">
        <title>Genome sequence of Chlorobaculum limnaeum.</title>
        <authorList>
            <person name="Liu Z."/>
            <person name="Tank M."/>
            <person name="Bryant D.A."/>
        </authorList>
    </citation>
    <scope>NUCLEOTIDE SEQUENCE [LARGE SCALE GENOMIC DNA]</scope>
    <source>
        <strain evidence="3">DSM 1677</strain>
    </source>
</reference>
<protein>
    <recommendedName>
        <fullName evidence="2">Peptidase S26 domain-containing protein</fullName>
    </recommendedName>
</protein>
<dbReference type="RefSeq" id="WP_069810564.1">
    <property type="nucleotide sequence ID" value="NZ_CP017305.1"/>
</dbReference>
<dbReference type="Proteomes" id="UP000095185">
    <property type="component" value="Chromosome"/>
</dbReference>
<dbReference type="InterPro" id="IPR036286">
    <property type="entry name" value="LexA/Signal_pep-like_sf"/>
</dbReference>
<evidence type="ECO:0000313" key="4">
    <source>
        <dbReference type="Proteomes" id="UP000095185"/>
    </source>
</evidence>
<evidence type="ECO:0000256" key="1">
    <source>
        <dbReference type="SAM" id="MobiDB-lite"/>
    </source>
</evidence>
<dbReference type="EMBL" id="CP017305">
    <property type="protein sequence ID" value="AOS84372.1"/>
    <property type="molecule type" value="Genomic_DNA"/>
</dbReference>
<evidence type="ECO:0000259" key="2">
    <source>
        <dbReference type="Pfam" id="PF10502"/>
    </source>
</evidence>
<keyword evidence="4" id="KW-1185">Reference proteome</keyword>
<name>A0A1D8CZL9_CHLLM</name>
<dbReference type="OrthoDB" id="5360818at2"/>
<organism evidence="3 4">
    <name type="scientific">Chlorobaculum limnaeum</name>
    <dbReference type="NCBI Taxonomy" id="274537"/>
    <lineage>
        <taxon>Bacteria</taxon>
        <taxon>Pseudomonadati</taxon>
        <taxon>Chlorobiota</taxon>
        <taxon>Chlorobiia</taxon>
        <taxon>Chlorobiales</taxon>
        <taxon>Chlorobiaceae</taxon>
        <taxon>Chlorobaculum</taxon>
    </lineage>
</organism>
<sequence length="201" mass="22161">MPGLRAFRGLFFALFVTALFAIGATIFARLLIIYNATDSLPHGLYLVVRKPAYERGELVVFPVPVAVRGLVRQRHWLPEGAFLIKPVAGKSGDLLSTKNGRCLVNGVDFGPVEKVDRTGQPLPVFSINRRLKNGEIAVVNPSPRSFDSRYFGPIREREIIGVAVLILTQTGTAQTLRNSSGDGSWQKTEEVRKSWEIGSAR</sequence>
<dbReference type="SUPFAM" id="SSF51306">
    <property type="entry name" value="LexA/Signal peptidase"/>
    <property type="match status" value="1"/>
</dbReference>
<dbReference type="GO" id="GO:0006465">
    <property type="term" value="P:signal peptide processing"/>
    <property type="evidence" value="ECO:0007669"/>
    <property type="project" value="InterPro"/>
</dbReference>
<feature type="region of interest" description="Disordered" evidence="1">
    <location>
        <begin position="176"/>
        <end position="201"/>
    </location>
</feature>
<dbReference type="KEGG" id="clz:BIU88_09665"/>
<feature type="compositionally biased region" description="Polar residues" evidence="1">
    <location>
        <begin position="176"/>
        <end position="186"/>
    </location>
</feature>
<dbReference type="Gene3D" id="2.10.109.10">
    <property type="entry name" value="Umud Fragment, subunit A"/>
    <property type="match status" value="1"/>
</dbReference>
<dbReference type="Pfam" id="PF10502">
    <property type="entry name" value="Peptidase_S26"/>
    <property type="match status" value="1"/>
</dbReference>
<dbReference type="AlphaFoldDB" id="A0A1D8CZL9"/>
<accession>A0A1D8CZL9</accession>
<dbReference type="InterPro" id="IPR019533">
    <property type="entry name" value="Peptidase_S26"/>
</dbReference>
<proteinExistence type="predicted"/>
<feature type="domain" description="Peptidase S26" evidence="2">
    <location>
        <begin position="12"/>
        <end position="167"/>
    </location>
</feature>
<dbReference type="STRING" id="274537.BIU88_09665"/>
<evidence type="ECO:0000313" key="3">
    <source>
        <dbReference type="EMBL" id="AOS84372.1"/>
    </source>
</evidence>
<dbReference type="GO" id="GO:0004252">
    <property type="term" value="F:serine-type endopeptidase activity"/>
    <property type="evidence" value="ECO:0007669"/>
    <property type="project" value="InterPro"/>
</dbReference>